<feature type="region of interest" description="Disordered" evidence="3">
    <location>
        <begin position="276"/>
        <end position="296"/>
    </location>
</feature>
<reference evidence="5" key="1">
    <citation type="submission" date="2021-01" db="EMBL/GenBank/DDBJ databases">
        <authorList>
            <person name="Corre E."/>
            <person name="Pelletier E."/>
            <person name="Niang G."/>
            <person name="Scheremetjew M."/>
            <person name="Finn R."/>
            <person name="Kale V."/>
            <person name="Holt S."/>
            <person name="Cochrane G."/>
            <person name="Meng A."/>
            <person name="Brown T."/>
            <person name="Cohen L."/>
        </authorList>
    </citation>
    <scope>NUCLEOTIDE SEQUENCE</scope>
    <source>
        <strain evidence="5">10249 10 AB</strain>
    </source>
</reference>
<feature type="domain" description="Orn/DAP/Arg decarboxylase 2 C-terminal" evidence="4">
    <location>
        <begin position="410"/>
        <end position="615"/>
    </location>
</feature>
<dbReference type="Gene3D" id="2.40.37.10">
    <property type="entry name" value="Lyase, Ornithine Decarboxylase, Chain A, domain 1"/>
    <property type="match status" value="1"/>
</dbReference>
<keyword evidence="2" id="KW-0456">Lyase</keyword>
<sequence>MKNISSGGSLASRGDARISVAEKWANRRQQQLNGGNANNQNPTGSLLKRNDHHPTQQPSLPPSIKGGFSIPPLCVLLRRSWNQTINGFIQHPHNTNNKITNNANAQKRSSAPATKQEHNKRVPFPSVLSILKANAVKLQVESMLMEEEEENKNHNFRGKVDGSININDNEHHKKNGNGLSVLPANVNDFATSAVNHMSDSRSRAFLLLDFSAIVQTHTIWRKRLELHKHPNVQMVYSARHNCNARLLRLLQRLRVGVRVTTRYDLAAVREANGNITSQNKKNNTSTRTDRGDGQDQKTMIWDDTSILVKPNSFYRNLLLNHVHVHSQNDDDGENATEKGSRTTIPITVDSTEEMERIHDQLYKICKRRRLQRSNMPKLEFVLRLENNANDLSEWKSILAEMCKKSLELPQTKVVGVALELGVEETVGENTIGFLLDGLSSLVKNWTDGSPPQVHLTNPITAIEIESAVLEWIESHRKVCTAITIDVSRLLMANAAALCARIIGVKNNDDPKKDYARGGMDVNRDENVIRQHLYIDDGCYGSLSNYPNEGIPLPLKSQRFVRSLSATSKQLLEVEQKTLLSTTVWGPTCDGLDKVCSNVALPRLSRDDWLVFADLGFCNEGTCFNGFLPPDIACCVLGWAP</sequence>
<dbReference type="GO" id="GO:0004586">
    <property type="term" value="F:ornithine decarboxylase activity"/>
    <property type="evidence" value="ECO:0007669"/>
    <property type="project" value="TreeGrafter"/>
</dbReference>
<protein>
    <recommendedName>
        <fullName evidence="4">Orn/DAP/Arg decarboxylase 2 C-terminal domain-containing protein</fullName>
    </recommendedName>
</protein>
<dbReference type="Pfam" id="PF00278">
    <property type="entry name" value="Orn_DAP_Arg_deC"/>
    <property type="match status" value="1"/>
</dbReference>
<dbReference type="GO" id="GO:0005737">
    <property type="term" value="C:cytoplasm"/>
    <property type="evidence" value="ECO:0007669"/>
    <property type="project" value="TreeGrafter"/>
</dbReference>
<dbReference type="SUPFAM" id="SSF50621">
    <property type="entry name" value="Alanine racemase C-terminal domain-like"/>
    <property type="match status" value="1"/>
</dbReference>
<proteinExistence type="predicted"/>
<dbReference type="GO" id="GO:0033387">
    <property type="term" value="P:putrescine biosynthetic process from arginine, via ornithine"/>
    <property type="evidence" value="ECO:0007669"/>
    <property type="project" value="TreeGrafter"/>
</dbReference>
<dbReference type="InterPro" id="IPR009006">
    <property type="entry name" value="Ala_racemase/Decarboxylase_C"/>
</dbReference>
<keyword evidence="1" id="KW-0663">Pyridoxal phosphate</keyword>
<dbReference type="PANTHER" id="PTHR11482">
    <property type="entry name" value="ARGININE/DIAMINOPIMELATE/ORNITHINE DECARBOXYLASE"/>
    <property type="match status" value="1"/>
</dbReference>
<dbReference type="AlphaFoldDB" id="A0A7S4AV25"/>
<name>A0A7S4AV25_9STRA</name>
<gene>
    <name evidence="5" type="ORF">PAUS00366_LOCUS20610</name>
</gene>
<dbReference type="PRINTS" id="PR01182">
    <property type="entry name" value="ORNDCRBXLASE"/>
</dbReference>
<feature type="compositionally biased region" description="Low complexity" evidence="3">
    <location>
        <begin position="94"/>
        <end position="105"/>
    </location>
</feature>
<dbReference type="PANTHER" id="PTHR11482:SF6">
    <property type="entry name" value="ORNITHINE DECARBOXYLASE 1-RELATED"/>
    <property type="match status" value="1"/>
</dbReference>
<evidence type="ECO:0000256" key="3">
    <source>
        <dbReference type="SAM" id="MobiDB-lite"/>
    </source>
</evidence>
<dbReference type="EMBL" id="HBIX01030982">
    <property type="protein sequence ID" value="CAE0727826.1"/>
    <property type="molecule type" value="Transcribed_RNA"/>
</dbReference>
<evidence type="ECO:0000256" key="2">
    <source>
        <dbReference type="ARBA" id="ARBA00023239"/>
    </source>
</evidence>
<organism evidence="5">
    <name type="scientific">Pseudo-nitzschia australis</name>
    <dbReference type="NCBI Taxonomy" id="44445"/>
    <lineage>
        <taxon>Eukaryota</taxon>
        <taxon>Sar</taxon>
        <taxon>Stramenopiles</taxon>
        <taxon>Ochrophyta</taxon>
        <taxon>Bacillariophyta</taxon>
        <taxon>Bacillariophyceae</taxon>
        <taxon>Bacillariophycidae</taxon>
        <taxon>Bacillariales</taxon>
        <taxon>Bacillariaceae</taxon>
        <taxon>Pseudo-nitzschia</taxon>
    </lineage>
</organism>
<accession>A0A7S4AV25</accession>
<feature type="compositionally biased region" description="Low complexity" evidence="3">
    <location>
        <begin position="29"/>
        <end position="41"/>
    </location>
</feature>
<feature type="region of interest" description="Disordered" evidence="3">
    <location>
        <begin position="29"/>
        <end position="65"/>
    </location>
</feature>
<evidence type="ECO:0000259" key="4">
    <source>
        <dbReference type="Pfam" id="PF00278"/>
    </source>
</evidence>
<evidence type="ECO:0000313" key="5">
    <source>
        <dbReference type="EMBL" id="CAE0727826.1"/>
    </source>
</evidence>
<evidence type="ECO:0000256" key="1">
    <source>
        <dbReference type="ARBA" id="ARBA00022898"/>
    </source>
</evidence>
<feature type="compositionally biased region" description="Polar residues" evidence="3">
    <location>
        <begin position="276"/>
        <end position="286"/>
    </location>
</feature>
<feature type="region of interest" description="Disordered" evidence="3">
    <location>
        <begin position="92"/>
        <end position="120"/>
    </location>
</feature>
<dbReference type="InterPro" id="IPR022643">
    <property type="entry name" value="De-COase2_C"/>
</dbReference>
<dbReference type="InterPro" id="IPR002433">
    <property type="entry name" value="Orn_de-COase"/>
</dbReference>